<dbReference type="EMBL" id="JABELV010000156">
    <property type="protein sequence ID" value="KAG7529185.1"/>
    <property type="molecule type" value="Genomic_DNA"/>
</dbReference>
<dbReference type="Proteomes" id="UP000812966">
    <property type="component" value="Unassembled WGS sequence"/>
</dbReference>
<feature type="compositionally biased region" description="Basic and acidic residues" evidence="1">
    <location>
        <begin position="199"/>
        <end position="218"/>
    </location>
</feature>
<dbReference type="GO" id="GO:0005739">
    <property type="term" value="C:mitochondrion"/>
    <property type="evidence" value="ECO:0007669"/>
    <property type="project" value="TreeGrafter"/>
</dbReference>
<evidence type="ECO:0000313" key="2">
    <source>
        <dbReference type="EMBL" id="KAG7529185.1"/>
    </source>
</evidence>
<evidence type="ECO:0000313" key="3">
    <source>
        <dbReference type="Proteomes" id="UP000812966"/>
    </source>
</evidence>
<proteinExistence type="predicted"/>
<feature type="compositionally biased region" description="Basic and acidic residues" evidence="1">
    <location>
        <begin position="316"/>
        <end position="332"/>
    </location>
</feature>
<dbReference type="InterPro" id="IPR052618">
    <property type="entry name" value="ComplexI_NDUFA12"/>
</dbReference>
<reference evidence="2" key="1">
    <citation type="submission" date="2020-04" db="EMBL/GenBank/DDBJ databases">
        <title>Analysis of mating type loci in Filobasidium floriforme.</title>
        <authorList>
            <person name="Nowrousian M."/>
        </authorList>
    </citation>
    <scope>NUCLEOTIDE SEQUENCE</scope>
    <source>
        <strain evidence="2">CBS 6242</strain>
    </source>
</reference>
<dbReference type="AlphaFoldDB" id="A0A8K0NNI8"/>
<feature type="region of interest" description="Disordered" evidence="1">
    <location>
        <begin position="57"/>
        <end position="87"/>
    </location>
</feature>
<protein>
    <submittedName>
        <fullName evidence="2">Uncharacterized protein</fullName>
    </submittedName>
</protein>
<name>A0A8K0NNI8_9TREE</name>
<feature type="region of interest" description="Disordered" evidence="1">
    <location>
        <begin position="103"/>
        <end position="332"/>
    </location>
</feature>
<accession>A0A8K0NNI8</accession>
<feature type="compositionally biased region" description="Basic and acidic residues" evidence="1">
    <location>
        <begin position="245"/>
        <end position="254"/>
    </location>
</feature>
<keyword evidence="3" id="KW-1185">Reference proteome</keyword>
<dbReference type="GO" id="GO:0032981">
    <property type="term" value="P:mitochondrial respiratory chain complex I assembly"/>
    <property type="evidence" value="ECO:0007669"/>
    <property type="project" value="TreeGrafter"/>
</dbReference>
<comment type="caution">
    <text evidence="2">The sequence shown here is derived from an EMBL/GenBank/DDBJ whole genome shotgun (WGS) entry which is preliminary data.</text>
</comment>
<evidence type="ECO:0000256" key="1">
    <source>
        <dbReference type="SAM" id="MobiDB-lite"/>
    </source>
</evidence>
<organism evidence="2 3">
    <name type="scientific">Filobasidium floriforme</name>
    <dbReference type="NCBI Taxonomy" id="5210"/>
    <lineage>
        <taxon>Eukaryota</taxon>
        <taxon>Fungi</taxon>
        <taxon>Dikarya</taxon>
        <taxon>Basidiomycota</taxon>
        <taxon>Agaricomycotina</taxon>
        <taxon>Tremellomycetes</taxon>
        <taxon>Filobasidiales</taxon>
        <taxon>Filobasidiaceae</taxon>
        <taxon>Filobasidium</taxon>
    </lineage>
</organism>
<feature type="compositionally biased region" description="Low complexity" evidence="1">
    <location>
        <begin position="125"/>
        <end position="146"/>
    </location>
</feature>
<gene>
    <name evidence="2" type="ORF">FFLO_05772</name>
</gene>
<dbReference type="PANTHER" id="PTHR32470:SF2">
    <property type="entry name" value="NADH DEHYDROGENASE [UBIQUINONE] 1 ALPHA SUBCOMPLEX ASSEMBLY FACTOR 2"/>
    <property type="match status" value="1"/>
</dbReference>
<sequence length="332" mass="36979">MSNLLKRLGKLLPLGRNKPVGYDLDGNRFFEWPNPAGGRPRRSVEYKIKRDIPDYLVQERLPGDETEGLSHTRLDPPSTEELQKDQQRRLRLAYNVAQIEARDAEETDRRRLLTSPTESADFDPSSRTSPGASAAASASTVPVDAPEAWNRGDPSKTYPYESPASRESNNDPYAYTPPRPQSQHTTPRDTYDPNAPIDNDLRAKSQRETELARRRMEVSKSPLSGFVPIDPGHSERAGRVGSDSIKGDERRGDVDAQTDPGSVVPRPRRRGPATFDNKGAQEPTSKPTDPDALAARGCVDATRKSEVQDVQAGSDQDIREKAKELERRKDEQ</sequence>
<dbReference type="PANTHER" id="PTHR32470">
    <property type="entry name" value="ADH DEHYDROGENASE [UBIQUINONE] 1 ALPHA SUBCOMPLEX ASSEMBLY FACTOR 2"/>
    <property type="match status" value="1"/>
</dbReference>